<evidence type="ECO:0000313" key="6">
    <source>
        <dbReference type="EMBL" id="CAB4855156.1"/>
    </source>
</evidence>
<dbReference type="Pfam" id="PF01168">
    <property type="entry name" value="Ala_racemase_N"/>
    <property type="match status" value="1"/>
</dbReference>
<dbReference type="EMBL" id="CAFBMF010000008">
    <property type="protein sequence ID" value="CAB4889578.1"/>
    <property type="molecule type" value="Genomic_DNA"/>
</dbReference>
<reference evidence="6" key="1">
    <citation type="submission" date="2020-05" db="EMBL/GenBank/DDBJ databases">
        <authorList>
            <person name="Chiriac C."/>
            <person name="Salcher M."/>
            <person name="Ghai R."/>
            <person name="Kavagutti S V."/>
        </authorList>
    </citation>
    <scope>NUCLEOTIDE SEQUENCE</scope>
</reference>
<dbReference type="EMBL" id="CAFBPS010000008">
    <property type="protein sequence ID" value="CAB5020854.1"/>
    <property type="molecule type" value="Genomic_DNA"/>
</dbReference>
<name>A0A6J7CAN8_9ZZZZ</name>
<evidence type="ECO:0000313" key="3">
    <source>
        <dbReference type="EMBL" id="CAB4706280.1"/>
    </source>
</evidence>
<evidence type="ECO:0000313" key="7">
    <source>
        <dbReference type="EMBL" id="CAB4889578.1"/>
    </source>
</evidence>
<dbReference type="NCBIfam" id="TIGR00044">
    <property type="entry name" value="YggS family pyridoxal phosphate-dependent enzyme"/>
    <property type="match status" value="1"/>
</dbReference>
<dbReference type="GO" id="GO:0030170">
    <property type="term" value="F:pyridoxal phosphate binding"/>
    <property type="evidence" value="ECO:0007669"/>
    <property type="project" value="InterPro"/>
</dbReference>
<dbReference type="EMBL" id="CAFBLJ010000001">
    <property type="protein sequence ID" value="CAB4855156.1"/>
    <property type="molecule type" value="Genomic_DNA"/>
</dbReference>
<dbReference type="PANTHER" id="PTHR10146:SF14">
    <property type="entry name" value="PYRIDOXAL PHOSPHATE HOMEOSTASIS PROTEIN"/>
    <property type="match status" value="1"/>
</dbReference>
<dbReference type="AlphaFoldDB" id="A0A6J7CAN8"/>
<dbReference type="SUPFAM" id="SSF51419">
    <property type="entry name" value="PLP-binding barrel"/>
    <property type="match status" value="1"/>
</dbReference>
<dbReference type="InterPro" id="IPR029066">
    <property type="entry name" value="PLP-binding_barrel"/>
</dbReference>
<dbReference type="EMBL" id="CAFAAL010000002">
    <property type="protein sequence ID" value="CAB4791472.1"/>
    <property type="molecule type" value="Genomic_DNA"/>
</dbReference>
<dbReference type="Gene3D" id="3.20.20.10">
    <property type="entry name" value="Alanine racemase"/>
    <property type="match status" value="1"/>
</dbReference>
<dbReference type="PIRSF" id="PIRSF004848">
    <property type="entry name" value="YBL036c_PLPDEIII"/>
    <property type="match status" value="1"/>
</dbReference>
<organism evidence="6">
    <name type="scientific">freshwater metagenome</name>
    <dbReference type="NCBI Taxonomy" id="449393"/>
    <lineage>
        <taxon>unclassified sequences</taxon>
        <taxon>metagenomes</taxon>
        <taxon>ecological metagenomes</taxon>
    </lineage>
</organism>
<evidence type="ECO:0000313" key="5">
    <source>
        <dbReference type="EMBL" id="CAB4791472.1"/>
    </source>
</evidence>
<dbReference type="CDD" id="cd00635">
    <property type="entry name" value="PLPDE_III_YBL036c_like"/>
    <property type="match status" value="1"/>
</dbReference>
<evidence type="ECO:0000256" key="1">
    <source>
        <dbReference type="ARBA" id="ARBA00022898"/>
    </source>
</evidence>
<evidence type="ECO:0000313" key="4">
    <source>
        <dbReference type="EMBL" id="CAB4761503.1"/>
    </source>
</evidence>
<feature type="domain" description="Alanine racemase N-terminal" evidence="2">
    <location>
        <begin position="11"/>
        <end position="221"/>
    </location>
</feature>
<proteinExistence type="predicted"/>
<dbReference type="InterPro" id="IPR001608">
    <property type="entry name" value="Ala_racemase_N"/>
</dbReference>
<dbReference type="EMBL" id="CAEZYH010000002">
    <property type="protein sequence ID" value="CAB4706280.1"/>
    <property type="molecule type" value="Genomic_DNA"/>
</dbReference>
<evidence type="ECO:0000313" key="8">
    <source>
        <dbReference type="EMBL" id="CAB5020854.1"/>
    </source>
</evidence>
<keyword evidence="1" id="KW-0663">Pyridoxal phosphate</keyword>
<dbReference type="InterPro" id="IPR011078">
    <property type="entry name" value="PyrdxlP_homeostasis"/>
</dbReference>
<dbReference type="PANTHER" id="PTHR10146">
    <property type="entry name" value="PROLINE SYNTHETASE CO-TRANSCRIBED BACTERIAL HOMOLOG PROTEIN"/>
    <property type="match status" value="1"/>
</dbReference>
<evidence type="ECO:0000259" key="2">
    <source>
        <dbReference type="Pfam" id="PF01168"/>
    </source>
</evidence>
<protein>
    <submittedName>
        <fullName evidence="6">Unannotated protein</fullName>
    </submittedName>
</protein>
<dbReference type="EMBL" id="CAEZZP010000004">
    <property type="protein sequence ID" value="CAB4761503.1"/>
    <property type="molecule type" value="Genomic_DNA"/>
</dbReference>
<gene>
    <name evidence="3" type="ORF">UFOPK2658_00114</name>
    <name evidence="4" type="ORF">UFOPK2880_00134</name>
    <name evidence="5" type="ORF">UFOPK3004_00038</name>
    <name evidence="6" type="ORF">UFOPK3304_00036</name>
    <name evidence="7" type="ORF">UFOPK3494_00231</name>
    <name evidence="8" type="ORF">UFOPK4134_00266</name>
</gene>
<sequence length="226" mass="24408">MPAKDIMPEAERIRENYESLVQRVHRLGGDNVQIIAVTKTFPASAVNAVVAAGCSLIGENYAQDLLEKWPEVDVNHRPEVHFIGRLQTNKVRSLCQVVDVWQSVDRLSVVDEIARRAPGAQVMLQVNAAGESDKGGCAVSDLESLYEHCLALGLTVTGLMTVGPTNGEIVATRQAFETTARCAQAWGLREVSMGMTGDLELAIDCGSTMVRVGSAIFGDRPPMADK</sequence>
<accession>A0A6J7CAN8</accession>